<dbReference type="Pfam" id="PF21176">
    <property type="entry name" value="RecR_HhH"/>
    <property type="match status" value="1"/>
</dbReference>
<reference evidence="8" key="1">
    <citation type="journal article" date="2015" name="Nature">
        <title>Complex archaea that bridge the gap between prokaryotes and eukaryotes.</title>
        <authorList>
            <person name="Spang A."/>
            <person name="Saw J.H."/>
            <person name="Jorgensen S.L."/>
            <person name="Zaremba-Niedzwiedzka K."/>
            <person name="Martijn J."/>
            <person name="Lind A.E."/>
            <person name="van Eijk R."/>
            <person name="Schleper C."/>
            <person name="Guy L."/>
            <person name="Ettema T.J."/>
        </authorList>
    </citation>
    <scope>NUCLEOTIDE SEQUENCE</scope>
</reference>
<protein>
    <recommendedName>
        <fullName evidence="7">Toprim domain-containing protein</fullName>
    </recommendedName>
</protein>
<dbReference type="SUPFAM" id="SSF111304">
    <property type="entry name" value="Recombination protein RecR"/>
    <property type="match status" value="1"/>
</dbReference>
<dbReference type="GO" id="GO:0006351">
    <property type="term" value="P:DNA-templated transcription"/>
    <property type="evidence" value="ECO:0007669"/>
    <property type="project" value="InterPro"/>
</dbReference>
<dbReference type="PANTHER" id="PTHR30446">
    <property type="entry name" value="RECOMBINATION PROTEIN RECR"/>
    <property type="match status" value="1"/>
</dbReference>
<evidence type="ECO:0000256" key="6">
    <source>
        <dbReference type="ARBA" id="ARBA00023204"/>
    </source>
</evidence>
<keyword evidence="6" id="KW-0234">DNA repair</keyword>
<evidence type="ECO:0000256" key="1">
    <source>
        <dbReference type="ARBA" id="ARBA00022723"/>
    </source>
</evidence>
<dbReference type="AlphaFoldDB" id="A0A0F9BLP2"/>
<proteinExistence type="inferred from homology"/>
<dbReference type="GO" id="GO:0008270">
    <property type="term" value="F:zinc ion binding"/>
    <property type="evidence" value="ECO:0007669"/>
    <property type="project" value="UniProtKB-KW"/>
</dbReference>
<evidence type="ECO:0000256" key="5">
    <source>
        <dbReference type="ARBA" id="ARBA00023172"/>
    </source>
</evidence>
<gene>
    <name evidence="8" type="ORF">LCGC14_2432210</name>
</gene>
<keyword evidence="2" id="KW-0227">DNA damage</keyword>
<dbReference type="InterPro" id="IPR011260">
    <property type="entry name" value="RNAP_asu_C"/>
</dbReference>
<dbReference type="PANTHER" id="PTHR30446:SF0">
    <property type="entry name" value="RECOMBINATION PROTEIN RECR"/>
    <property type="match status" value="1"/>
</dbReference>
<evidence type="ECO:0000256" key="2">
    <source>
        <dbReference type="ARBA" id="ARBA00022763"/>
    </source>
</evidence>
<evidence type="ECO:0000259" key="7">
    <source>
        <dbReference type="PROSITE" id="PS50880"/>
    </source>
</evidence>
<dbReference type="SUPFAM" id="SSF47789">
    <property type="entry name" value="C-terminal domain of RNA polymerase alpha subunit"/>
    <property type="match status" value="2"/>
</dbReference>
<dbReference type="GO" id="GO:0003899">
    <property type="term" value="F:DNA-directed RNA polymerase activity"/>
    <property type="evidence" value="ECO:0007669"/>
    <property type="project" value="InterPro"/>
</dbReference>
<dbReference type="InterPro" id="IPR000093">
    <property type="entry name" value="DNA_Rcmb_RecR"/>
</dbReference>
<dbReference type="Gene3D" id="3.40.1360.10">
    <property type="match status" value="1"/>
</dbReference>
<dbReference type="GO" id="GO:0006310">
    <property type="term" value="P:DNA recombination"/>
    <property type="evidence" value="ECO:0007669"/>
    <property type="project" value="UniProtKB-KW"/>
</dbReference>
<dbReference type="SMART" id="SM00493">
    <property type="entry name" value="TOPRIM"/>
    <property type="match status" value="1"/>
</dbReference>
<keyword evidence="5" id="KW-0233">DNA recombination</keyword>
<evidence type="ECO:0000313" key="8">
    <source>
        <dbReference type="EMBL" id="KKL22759.1"/>
    </source>
</evidence>
<dbReference type="InterPro" id="IPR015967">
    <property type="entry name" value="Rcmb_RecR_Znf"/>
</dbReference>
<dbReference type="GO" id="GO:0006281">
    <property type="term" value="P:DNA repair"/>
    <property type="evidence" value="ECO:0007669"/>
    <property type="project" value="UniProtKB-KW"/>
</dbReference>
<accession>A0A0F9BLP2</accession>
<dbReference type="Pfam" id="PF03118">
    <property type="entry name" value="RNA_pol_A_CTD"/>
    <property type="match status" value="2"/>
</dbReference>
<dbReference type="Gene3D" id="1.10.8.420">
    <property type="entry name" value="RecR Domain 1"/>
    <property type="match status" value="1"/>
</dbReference>
<evidence type="ECO:0000256" key="3">
    <source>
        <dbReference type="ARBA" id="ARBA00022771"/>
    </source>
</evidence>
<dbReference type="PROSITE" id="PS01300">
    <property type="entry name" value="RECR"/>
    <property type="match status" value="1"/>
</dbReference>
<name>A0A0F9BLP2_9ZZZZ</name>
<comment type="caution">
    <text evidence="8">The sequence shown here is derived from an EMBL/GenBank/DDBJ whole genome shotgun (WGS) entry which is preliminary data.</text>
</comment>
<keyword evidence="3" id="KW-0863">Zinc-finger</keyword>
<organism evidence="8">
    <name type="scientific">marine sediment metagenome</name>
    <dbReference type="NCBI Taxonomy" id="412755"/>
    <lineage>
        <taxon>unclassified sequences</taxon>
        <taxon>metagenomes</taxon>
        <taxon>ecological metagenomes</taxon>
    </lineage>
</organism>
<dbReference type="HAMAP" id="MF_00017">
    <property type="entry name" value="RecR"/>
    <property type="match status" value="1"/>
</dbReference>
<keyword evidence="4" id="KW-0862">Zinc</keyword>
<dbReference type="Gene3D" id="1.10.150.20">
    <property type="entry name" value="5' to 3' exonuclease, C-terminal subdomain"/>
    <property type="match status" value="2"/>
</dbReference>
<sequence>MAGYSQVIERLIEELGKLPGIGARTAERLAFHVLKSTDDEAMALADAIRDVKTKIRPCGCCFNLAEGELCAICADSARDADVICVVEQPKDLLQLESTGAYSGVYHVLMGAVAPLDGVEPEDLTIDALAERVKAGSVKEVILATNPNHARARLFLKDAEASKTMYYDEDQAKRTARRNAVLDIPVTDFELSVRARNCLKKMNIRTLGDLVSTNEAQLLSYKNFGETSLREIKAILAQKGLTLGQMVEDQGARIKRAEQESGDQSEVALAGARNLPLSEVAFSIRVRSCLERLGAVTLGDVASYSEQELMGRKNFGQTSLDEVKSRLREHGLNLTDA</sequence>
<dbReference type="InterPro" id="IPR023627">
    <property type="entry name" value="Rcmb_RecR"/>
</dbReference>
<dbReference type="InterPro" id="IPR006171">
    <property type="entry name" value="TOPRIM_dom"/>
</dbReference>
<feature type="domain" description="Toprim" evidence="7">
    <location>
        <begin position="81"/>
        <end position="181"/>
    </location>
</feature>
<dbReference type="PROSITE" id="PS50880">
    <property type="entry name" value="TOPRIM"/>
    <property type="match status" value="1"/>
</dbReference>
<dbReference type="GO" id="GO:0003677">
    <property type="term" value="F:DNA binding"/>
    <property type="evidence" value="ECO:0007669"/>
    <property type="project" value="InterPro"/>
</dbReference>
<dbReference type="EMBL" id="LAZR01037224">
    <property type="protein sequence ID" value="KKL22759.1"/>
    <property type="molecule type" value="Genomic_DNA"/>
</dbReference>
<dbReference type="NCBIfam" id="TIGR00615">
    <property type="entry name" value="recR"/>
    <property type="match status" value="1"/>
</dbReference>
<dbReference type="Pfam" id="PF02132">
    <property type="entry name" value="RecR_ZnF"/>
    <property type="match status" value="1"/>
</dbReference>
<evidence type="ECO:0000256" key="4">
    <source>
        <dbReference type="ARBA" id="ARBA00022833"/>
    </source>
</evidence>
<dbReference type="Pfam" id="PF13662">
    <property type="entry name" value="Toprim_4"/>
    <property type="match status" value="1"/>
</dbReference>
<keyword evidence="1" id="KW-0479">Metal-binding</keyword>